<dbReference type="Proteomes" id="UP000324222">
    <property type="component" value="Unassembled WGS sequence"/>
</dbReference>
<reference evidence="2 3" key="1">
    <citation type="submission" date="2019-05" db="EMBL/GenBank/DDBJ databases">
        <title>Another draft genome of Portunus trituberculatus and its Hox gene families provides insights of decapod evolution.</title>
        <authorList>
            <person name="Jeong J.-H."/>
            <person name="Song I."/>
            <person name="Kim S."/>
            <person name="Choi T."/>
            <person name="Kim D."/>
            <person name="Ryu S."/>
            <person name="Kim W."/>
        </authorList>
    </citation>
    <scope>NUCLEOTIDE SEQUENCE [LARGE SCALE GENOMIC DNA]</scope>
    <source>
        <tissue evidence="2">Muscle</tissue>
    </source>
</reference>
<keyword evidence="3" id="KW-1185">Reference proteome</keyword>
<feature type="region of interest" description="Disordered" evidence="1">
    <location>
        <begin position="40"/>
        <end position="63"/>
    </location>
</feature>
<evidence type="ECO:0000313" key="2">
    <source>
        <dbReference type="EMBL" id="MPC16149.1"/>
    </source>
</evidence>
<accession>A0A5B7D3C4</accession>
<evidence type="ECO:0000313" key="3">
    <source>
        <dbReference type="Proteomes" id="UP000324222"/>
    </source>
</evidence>
<evidence type="ECO:0000256" key="1">
    <source>
        <dbReference type="SAM" id="MobiDB-lite"/>
    </source>
</evidence>
<dbReference type="EMBL" id="VSRR010000483">
    <property type="protein sequence ID" value="MPC16149.1"/>
    <property type="molecule type" value="Genomic_DNA"/>
</dbReference>
<name>A0A5B7D3C4_PORTR</name>
<proteinExistence type="predicted"/>
<dbReference type="AlphaFoldDB" id="A0A5B7D3C4"/>
<organism evidence="2 3">
    <name type="scientific">Portunus trituberculatus</name>
    <name type="common">Swimming crab</name>
    <name type="synonym">Neptunus trituberculatus</name>
    <dbReference type="NCBI Taxonomy" id="210409"/>
    <lineage>
        <taxon>Eukaryota</taxon>
        <taxon>Metazoa</taxon>
        <taxon>Ecdysozoa</taxon>
        <taxon>Arthropoda</taxon>
        <taxon>Crustacea</taxon>
        <taxon>Multicrustacea</taxon>
        <taxon>Malacostraca</taxon>
        <taxon>Eumalacostraca</taxon>
        <taxon>Eucarida</taxon>
        <taxon>Decapoda</taxon>
        <taxon>Pleocyemata</taxon>
        <taxon>Brachyura</taxon>
        <taxon>Eubrachyura</taxon>
        <taxon>Portunoidea</taxon>
        <taxon>Portunidae</taxon>
        <taxon>Portuninae</taxon>
        <taxon>Portunus</taxon>
    </lineage>
</organism>
<protein>
    <submittedName>
        <fullName evidence="2">Uncharacterized protein</fullName>
    </submittedName>
</protein>
<sequence>MTVLQSFKKGVAHTHCCTPSKVFGDPAAHGAISRHLEAPSQMDMEGPTSPWHTTQDHSKNPKPSHPILATIQSLQAYKNHSKDTFHCLEAPGQLKAPSNCKVCLPCDGPVGTLHTAFINARLDEARQCPSMDDNKHYYKKDWQHIFVRLDEARQCPSSLDDTLSGQN</sequence>
<gene>
    <name evidence="2" type="ORF">E2C01_008969</name>
</gene>
<comment type="caution">
    <text evidence="2">The sequence shown here is derived from an EMBL/GenBank/DDBJ whole genome shotgun (WGS) entry which is preliminary data.</text>
</comment>